<evidence type="ECO:0000313" key="2">
    <source>
        <dbReference type="EMBL" id="RCK80244.1"/>
    </source>
</evidence>
<comment type="caution">
    <text evidence="2">The sequence shown here is derived from an EMBL/GenBank/DDBJ whole genome shotgun (WGS) entry which is preliminary data.</text>
</comment>
<dbReference type="AlphaFoldDB" id="A0A367ZQ23"/>
<protein>
    <submittedName>
        <fullName evidence="2">Uncharacterized protein</fullName>
    </submittedName>
</protein>
<sequence>MRRSVKVFWLGAVLGLLVWGTGSLSVAASQPLVGTVDVRLLMVLHPRMATFDYIQGRFFRPQSPGRPRPSMAQALEAAGAGIEKELGRLTSEVRRLRRVQEDLIRRRETTLNSLQESAQQGGGGRDYPARYKEYVDRYQRLLGENARQLAEAEAAVARLQEKAFSPLYLDEGETVALLRQIHGEILQMVTAVAQEMGLAAVFDPTLHQVRPAVPPHREIPAVPPPPFDLGPRSLRSLQTFEAPYHQAMIPGPDGQLINAAAHVALARGQSLIRTARKYLNLAAYLTLARRDLPLPPALVLLGGTDLTPVVGQRLLQTHRIPPAQQTRILKLLSAFLEAAQKRQVW</sequence>
<gene>
    <name evidence="2" type="ORF">OZSIB_3426</name>
</gene>
<organism evidence="2 3">
    <name type="scientific">Candidatus Ozemobacter sibiricus</name>
    <dbReference type="NCBI Taxonomy" id="2268124"/>
    <lineage>
        <taxon>Bacteria</taxon>
        <taxon>Candidatus Ozemobacteria</taxon>
        <taxon>Candidatus Ozemobacterales</taxon>
        <taxon>Candidatus Ozemobacteraceae</taxon>
        <taxon>Candidatus Ozemobacter</taxon>
    </lineage>
</organism>
<keyword evidence="1" id="KW-0175">Coiled coil</keyword>
<evidence type="ECO:0000313" key="3">
    <source>
        <dbReference type="Proteomes" id="UP000252355"/>
    </source>
</evidence>
<accession>A0A367ZQ23</accession>
<dbReference type="EMBL" id="QOQW01000007">
    <property type="protein sequence ID" value="RCK80244.1"/>
    <property type="molecule type" value="Genomic_DNA"/>
</dbReference>
<evidence type="ECO:0000256" key="1">
    <source>
        <dbReference type="SAM" id="Coils"/>
    </source>
</evidence>
<proteinExistence type="predicted"/>
<name>A0A367ZQ23_9BACT</name>
<reference evidence="2 3" key="1">
    <citation type="submission" date="2018-05" db="EMBL/GenBank/DDBJ databases">
        <title>A metagenomic window into the 2 km-deep terrestrial subsurface aquifer revealed taxonomically and functionally diverse microbial community comprising novel uncultured bacterial lineages.</title>
        <authorList>
            <person name="Kadnikov V.V."/>
            <person name="Mardanov A.V."/>
            <person name="Beletsky A.V."/>
            <person name="Banks D."/>
            <person name="Pimenov N.V."/>
            <person name="Frank Y.A."/>
            <person name="Karnachuk O.V."/>
            <person name="Ravin N.V."/>
        </authorList>
    </citation>
    <scope>NUCLEOTIDE SEQUENCE [LARGE SCALE GENOMIC DNA]</scope>
    <source>
        <strain evidence="2">BY5</strain>
    </source>
</reference>
<dbReference type="Proteomes" id="UP000252355">
    <property type="component" value="Unassembled WGS sequence"/>
</dbReference>
<feature type="coiled-coil region" evidence="1">
    <location>
        <begin position="135"/>
        <end position="162"/>
    </location>
</feature>